<reference evidence="1" key="1">
    <citation type="submission" date="2020-07" db="EMBL/GenBank/DDBJ databases">
        <title>Clinical and genomic characterization of carbapenemase-producing Enterobacterales causing secondary infections during the COVID-19 crisis at a New York City hospital.</title>
        <authorList>
            <person name="Gomez-Simmonds A."/>
            <person name="Annavajhala M.K."/>
            <person name="Uhlemann A.-C."/>
        </authorList>
    </citation>
    <scope>NUCLEOTIDE SEQUENCE</scope>
    <source>
        <strain evidence="1">NK1590</strain>
    </source>
</reference>
<proteinExistence type="predicted"/>
<accession>A0A927HIT9</accession>
<evidence type="ECO:0000313" key="2">
    <source>
        <dbReference type="Proteomes" id="UP000655796"/>
    </source>
</evidence>
<sequence length="103" mass="11812">MYQGTPDRFDACAIRRLQSFPHVIVLSATRRIRARLSGLSELFLNNCRVVSASLMCCNLGKSNNIVNDKIRKSEQYRRKKSHLYDYEGVIFVCELAATLQIND</sequence>
<name>A0A927HIT9_KLEPN</name>
<evidence type="ECO:0000313" key="1">
    <source>
        <dbReference type="EMBL" id="MBD3702024.1"/>
    </source>
</evidence>
<comment type="caution">
    <text evidence="1">The sequence shown here is derived from an EMBL/GenBank/DDBJ whole genome shotgun (WGS) entry which is preliminary data.</text>
</comment>
<organism evidence="1 2">
    <name type="scientific">Klebsiella pneumoniae</name>
    <dbReference type="NCBI Taxonomy" id="573"/>
    <lineage>
        <taxon>Bacteria</taxon>
        <taxon>Pseudomonadati</taxon>
        <taxon>Pseudomonadota</taxon>
        <taxon>Gammaproteobacteria</taxon>
        <taxon>Enterobacterales</taxon>
        <taxon>Enterobacteriaceae</taxon>
        <taxon>Klebsiella/Raoultella group</taxon>
        <taxon>Klebsiella</taxon>
        <taxon>Klebsiella pneumoniae complex</taxon>
    </lineage>
</organism>
<dbReference type="Proteomes" id="UP000655796">
    <property type="component" value="Unassembled WGS sequence"/>
</dbReference>
<protein>
    <submittedName>
        <fullName evidence="1">Uncharacterized protein</fullName>
    </submittedName>
</protein>
<gene>
    <name evidence="1" type="ORF">IE986_08515</name>
</gene>
<dbReference type="AlphaFoldDB" id="A0A927HIT9"/>
<dbReference type="EMBL" id="JACXTD010000001">
    <property type="protein sequence ID" value="MBD3702024.1"/>
    <property type="molecule type" value="Genomic_DNA"/>
</dbReference>